<reference evidence="1 2" key="1">
    <citation type="journal article" date="2018" name="Front. Plant Sci.">
        <title>Red Clover (Trifolium pratense) and Zigzag Clover (T. medium) - A Picture of Genomic Similarities and Differences.</title>
        <authorList>
            <person name="Dluhosova J."/>
            <person name="Istvanek J."/>
            <person name="Nedelnik J."/>
            <person name="Repkova J."/>
        </authorList>
    </citation>
    <scope>NUCLEOTIDE SEQUENCE [LARGE SCALE GENOMIC DNA]</scope>
    <source>
        <strain evidence="2">cv. 10/8</strain>
        <tissue evidence="1">Leaf</tissue>
    </source>
</reference>
<dbReference type="EMBL" id="LXQA011022872">
    <property type="protein sequence ID" value="MCI81598.1"/>
    <property type="molecule type" value="Genomic_DNA"/>
</dbReference>
<name>A0A392UZZ5_9FABA</name>
<accession>A0A392UZZ5</accession>
<keyword evidence="2" id="KW-1185">Reference proteome</keyword>
<dbReference type="AlphaFoldDB" id="A0A392UZZ5"/>
<sequence>MTVGIQCLELGEDPGGQGGMWKKKNLRWTLEVTCGFKCCNSSKRCCNSSRRCITSIKHNRHMSKGSIGR</sequence>
<dbReference type="Proteomes" id="UP000265520">
    <property type="component" value="Unassembled WGS sequence"/>
</dbReference>
<evidence type="ECO:0000313" key="1">
    <source>
        <dbReference type="EMBL" id="MCI81598.1"/>
    </source>
</evidence>
<comment type="caution">
    <text evidence="1">The sequence shown here is derived from an EMBL/GenBank/DDBJ whole genome shotgun (WGS) entry which is preliminary data.</text>
</comment>
<protein>
    <submittedName>
        <fullName evidence="1">Uncharacterized protein</fullName>
    </submittedName>
</protein>
<evidence type="ECO:0000313" key="2">
    <source>
        <dbReference type="Proteomes" id="UP000265520"/>
    </source>
</evidence>
<organism evidence="1 2">
    <name type="scientific">Trifolium medium</name>
    <dbReference type="NCBI Taxonomy" id="97028"/>
    <lineage>
        <taxon>Eukaryota</taxon>
        <taxon>Viridiplantae</taxon>
        <taxon>Streptophyta</taxon>
        <taxon>Embryophyta</taxon>
        <taxon>Tracheophyta</taxon>
        <taxon>Spermatophyta</taxon>
        <taxon>Magnoliopsida</taxon>
        <taxon>eudicotyledons</taxon>
        <taxon>Gunneridae</taxon>
        <taxon>Pentapetalae</taxon>
        <taxon>rosids</taxon>
        <taxon>fabids</taxon>
        <taxon>Fabales</taxon>
        <taxon>Fabaceae</taxon>
        <taxon>Papilionoideae</taxon>
        <taxon>50 kb inversion clade</taxon>
        <taxon>NPAAA clade</taxon>
        <taxon>Hologalegina</taxon>
        <taxon>IRL clade</taxon>
        <taxon>Trifolieae</taxon>
        <taxon>Trifolium</taxon>
    </lineage>
</organism>
<proteinExistence type="predicted"/>